<dbReference type="InterPro" id="IPR050170">
    <property type="entry name" value="TruD_pseudoU_synthase"/>
</dbReference>
<dbReference type="InterPro" id="IPR043165">
    <property type="entry name" value="TruD_insert_sf"/>
</dbReference>
<dbReference type="PROSITE" id="PS01268">
    <property type="entry name" value="UPF0024"/>
    <property type="match status" value="1"/>
</dbReference>
<dbReference type="RefSeq" id="WP_186506840.1">
    <property type="nucleotide sequence ID" value="NZ_JACNEP010000007.1"/>
</dbReference>
<sequence length="357" mass="40823">MQAFTTNHWCYLRGHPPHCSAVLKSTPSDFQVTEIPSYELSGEGEHIYLWLEKENLNTAFVAEQLARFCKLPLRAVTYAGRKDKFALTYQYFGIHSPGNKQYEWQKFSLEGVKILSARRHNKKLRTGSLKGNRFTITLRNISAPEELESALKYVKQHGVPNYFGEQRFGNNNSNLSLAQKMIEGETIRNRNKRSMCISAMRSWLFNEFVSQRIAKELYNSPVEGDLMILSGNNSFFKYKHEDVTIKNRLLCNDIQISAPMWGTGTLASAGEIYELESNLARQFQSVSSQLEALGLKQERRAIHLQPQNMSWSINNEQAKIEFELSSGCYATSVLRECVITTPISTQSRNEHNENTAE</sequence>
<evidence type="ECO:0000259" key="5">
    <source>
        <dbReference type="PROSITE" id="PS50984"/>
    </source>
</evidence>
<dbReference type="InterPro" id="IPR001656">
    <property type="entry name" value="PsdUridine_synth_TruD"/>
</dbReference>
<feature type="active site" description="Nucleophile" evidence="4">
    <location>
        <position position="83"/>
    </location>
</feature>
<dbReference type="SUPFAM" id="SSF55120">
    <property type="entry name" value="Pseudouridine synthase"/>
    <property type="match status" value="1"/>
</dbReference>
<evidence type="ECO:0000256" key="2">
    <source>
        <dbReference type="ARBA" id="ARBA00022694"/>
    </source>
</evidence>
<comment type="catalytic activity">
    <reaction evidence="4">
        <text>uridine(13) in tRNA = pseudouridine(13) in tRNA</text>
        <dbReference type="Rhea" id="RHEA:42540"/>
        <dbReference type="Rhea" id="RHEA-COMP:10105"/>
        <dbReference type="Rhea" id="RHEA-COMP:10106"/>
        <dbReference type="ChEBI" id="CHEBI:65314"/>
        <dbReference type="ChEBI" id="CHEBI:65315"/>
        <dbReference type="EC" id="5.4.99.27"/>
    </reaction>
</comment>
<dbReference type="GO" id="GO:0160150">
    <property type="term" value="F:tRNA pseudouridine(13) synthase activity"/>
    <property type="evidence" value="ECO:0007669"/>
    <property type="project" value="UniProtKB-EC"/>
</dbReference>
<protein>
    <recommendedName>
        <fullName evidence="4">tRNA pseudouridine synthase D</fullName>
        <ecNumber evidence="4">5.4.99.27</ecNumber>
    </recommendedName>
    <alternativeName>
        <fullName evidence="4">tRNA pseudouridine(13) synthase</fullName>
    </alternativeName>
    <alternativeName>
        <fullName evidence="4">tRNA pseudouridylate synthase D</fullName>
    </alternativeName>
    <alternativeName>
        <fullName evidence="4">tRNA-uridine isomerase D</fullName>
    </alternativeName>
</protein>
<dbReference type="InterPro" id="IPR042214">
    <property type="entry name" value="TruD_catalytic"/>
</dbReference>
<proteinExistence type="inferred from homology"/>
<reference evidence="6" key="1">
    <citation type="journal article" date="2018" name="Int. J. Syst. Evol. Microbiol.">
        <title>Neptunicella marina gen. nov., sp. nov., isolated from surface seawater.</title>
        <authorList>
            <person name="Liu X."/>
            <person name="Lai Q."/>
            <person name="Du Y."/>
            <person name="Zhang X."/>
            <person name="Liu Z."/>
            <person name="Sun F."/>
            <person name="Shao Z."/>
        </authorList>
    </citation>
    <scope>NUCLEOTIDE SEQUENCE</scope>
    <source>
        <strain evidence="6">S27-2</strain>
    </source>
</reference>
<keyword evidence="3 4" id="KW-0413">Isomerase</keyword>
<dbReference type="Pfam" id="PF01142">
    <property type="entry name" value="TruD"/>
    <property type="match status" value="2"/>
</dbReference>
<name>A0A8J6M2I0_9ALTE</name>
<dbReference type="AlphaFoldDB" id="A0A8J6M2I0"/>
<dbReference type="PROSITE" id="PS50984">
    <property type="entry name" value="TRUD"/>
    <property type="match status" value="1"/>
</dbReference>
<dbReference type="HAMAP" id="MF_01082">
    <property type="entry name" value="TruD"/>
    <property type="match status" value="1"/>
</dbReference>
<comment type="function">
    <text evidence="4">Responsible for synthesis of pseudouridine from uracil-13 in transfer RNAs.</text>
</comment>
<evidence type="ECO:0000313" key="7">
    <source>
        <dbReference type="Proteomes" id="UP000601768"/>
    </source>
</evidence>
<dbReference type="GO" id="GO:0031119">
    <property type="term" value="P:tRNA pseudouridine synthesis"/>
    <property type="evidence" value="ECO:0007669"/>
    <property type="project" value="UniProtKB-UniRule"/>
</dbReference>
<keyword evidence="7" id="KW-1185">Reference proteome</keyword>
<dbReference type="InterPro" id="IPR011760">
    <property type="entry name" value="PsdUridine_synth_TruD_insert"/>
</dbReference>
<evidence type="ECO:0000256" key="3">
    <source>
        <dbReference type="ARBA" id="ARBA00023235"/>
    </source>
</evidence>
<dbReference type="PANTHER" id="PTHR47811">
    <property type="entry name" value="TRNA PSEUDOURIDINE SYNTHASE D"/>
    <property type="match status" value="1"/>
</dbReference>
<dbReference type="Proteomes" id="UP000601768">
    <property type="component" value="Unassembled WGS sequence"/>
</dbReference>
<keyword evidence="2 4" id="KW-0819">tRNA processing</keyword>
<evidence type="ECO:0000313" key="6">
    <source>
        <dbReference type="EMBL" id="MBC3766313.1"/>
    </source>
</evidence>
<dbReference type="GO" id="GO:0003723">
    <property type="term" value="F:RNA binding"/>
    <property type="evidence" value="ECO:0007669"/>
    <property type="project" value="InterPro"/>
</dbReference>
<dbReference type="GO" id="GO:0005829">
    <property type="term" value="C:cytosol"/>
    <property type="evidence" value="ECO:0007669"/>
    <property type="project" value="TreeGrafter"/>
</dbReference>
<dbReference type="Gene3D" id="3.30.2340.10">
    <property type="entry name" value="TruD, insertion domain"/>
    <property type="match status" value="1"/>
</dbReference>
<evidence type="ECO:0000256" key="1">
    <source>
        <dbReference type="ARBA" id="ARBA00007953"/>
    </source>
</evidence>
<comment type="caution">
    <text evidence="6">The sequence shown here is derived from an EMBL/GenBank/DDBJ whole genome shotgun (WGS) entry which is preliminary data.</text>
</comment>
<comment type="similarity">
    <text evidence="1 4">Belongs to the pseudouridine synthase TruD family.</text>
</comment>
<dbReference type="InterPro" id="IPR020119">
    <property type="entry name" value="PsdUridine_synth_TruD_CS"/>
</dbReference>
<dbReference type="Gene3D" id="3.30.2350.20">
    <property type="entry name" value="TruD, catalytic domain"/>
    <property type="match status" value="1"/>
</dbReference>
<reference evidence="6" key="2">
    <citation type="submission" date="2020-08" db="EMBL/GenBank/DDBJ databases">
        <authorList>
            <person name="Lai Q."/>
        </authorList>
    </citation>
    <scope>NUCLEOTIDE SEQUENCE</scope>
    <source>
        <strain evidence="6">S27-2</strain>
    </source>
</reference>
<feature type="domain" description="TRUD" evidence="5">
    <location>
        <begin position="158"/>
        <end position="304"/>
    </location>
</feature>
<dbReference type="CDD" id="cd02575">
    <property type="entry name" value="PseudoU_synth_EcTruD"/>
    <property type="match status" value="1"/>
</dbReference>
<dbReference type="InterPro" id="IPR020103">
    <property type="entry name" value="PsdUridine_synth_cat_dom_sf"/>
</dbReference>
<dbReference type="EC" id="5.4.99.27" evidence="4"/>
<accession>A0A8J6M2I0</accession>
<dbReference type="PANTHER" id="PTHR47811:SF1">
    <property type="entry name" value="TRNA PSEUDOURIDINE SYNTHASE D"/>
    <property type="match status" value="1"/>
</dbReference>
<gene>
    <name evidence="4 6" type="primary">truD</name>
    <name evidence="6" type="ORF">H8B19_10510</name>
</gene>
<organism evidence="6 7">
    <name type="scientific">Neptunicella marina</name>
    <dbReference type="NCBI Taxonomy" id="2125989"/>
    <lineage>
        <taxon>Bacteria</taxon>
        <taxon>Pseudomonadati</taxon>
        <taxon>Pseudomonadota</taxon>
        <taxon>Gammaproteobacteria</taxon>
        <taxon>Alteromonadales</taxon>
        <taxon>Alteromonadaceae</taxon>
        <taxon>Neptunicella</taxon>
    </lineage>
</organism>
<evidence type="ECO:0000256" key="4">
    <source>
        <dbReference type="HAMAP-Rule" id="MF_01082"/>
    </source>
</evidence>
<dbReference type="EMBL" id="JACNEP010000007">
    <property type="protein sequence ID" value="MBC3766313.1"/>
    <property type="molecule type" value="Genomic_DNA"/>
</dbReference>
<dbReference type="NCBIfam" id="TIGR00094">
    <property type="entry name" value="tRNA_TruD_broad"/>
    <property type="match status" value="1"/>
</dbReference>